<evidence type="ECO:0000313" key="4">
    <source>
        <dbReference type="Proteomes" id="UP000193218"/>
    </source>
</evidence>
<feature type="domain" description="BZIP" evidence="2">
    <location>
        <begin position="308"/>
        <end position="365"/>
    </location>
</feature>
<dbReference type="Gene3D" id="1.20.5.170">
    <property type="match status" value="1"/>
</dbReference>
<feature type="compositionally biased region" description="Polar residues" evidence="1">
    <location>
        <begin position="13"/>
        <end position="35"/>
    </location>
</feature>
<feature type="compositionally biased region" description="Pro residues" evidence="1">
    <location>
        <begin position="50"/>
        <end position="60"/>
    </location>
</feature>
<dbReference type="Proteomes" id="UP000193218">
    <property type="component" value="Unassembled WGS sequence"/>
</dbReference>
<reference evidence="3 4" key="1">
    <citation type="submission" date="2017-03" db="EMBL/GenBank/DDBJ databases">
        <title>Widespread Adenine N6-methylation of Active Genes in Fungi.</title>
        <authorList>
            <consortium name="DOE Joint Genome Institute"/>
            <person name="Mondo S.J."/>
            <person name="Dannebaum R.O."/>
            <person name="Kuo R.C."/>
            <person name="Louie K.B."/>
            <person name="Bewick A.J."/>
            <person name="Labutti K."/>
            <person name="Haridas S."/>
            <person name="Kuo A."/>
            <person name="Salamov A."/>
            <person name="Ahrendt S.R."/>
            <person name="Lau R."/>
            <person name="Bowen B.P."/>
            <person name="Lipzen A."/>
            <person name="Sullivan W."/>
            <person name="Andreopoulos W.B."/>
            <person name="Clum A."/>
            <person name="Lindquist E."/>
            <person name="Daum C."/>
            <person name="Northen T.R."/>
            <person name="Ramamoorthy G."/>
            <person name="Schmitz R.J."/>
            <person name="Gryganskyi A."/>
            <person name="Culley D."/>
            <person name="Magnuson J."/>
            <person name="James T.Y."/>
            <person name="O'Malley M.A."/>
            <person name="Stajich J.E."/>
            <person name="Spatafora J.W."/>
            <person name="Visel A."/>
            <person name="Grigoriev I.V."/>
        </authorList>
    </citation>
    <scope>NUCLEOTIDE SEQUENCE [LARGE SCALE GENOMIC DNA]</scope>
    <source>
        <strain evidence="3 4">NRRL Y-17943</strain>
    </source>
</reference>
<dbReference type="AlphaFoldDB" id="A0A1Y1UJQ1"/>
<feature type="compositionally biased region" description="Low complexity" evidence="1">
    <location>
        <begin position="61"/>
        <end position="92"/>
    </location>
</feature>
<name>A0A1Y1UJQ1_9TREE</name>
<dbReference type="CDD" id="cd14810">
    <property type="entry name" value="bZIP_u1"/>
    <property type="match status" value="1"/>
</dbReference>
<dbReference type="InterPro" id="IPR046347">
    <property type="entry name" value="bZIP_sf"/>
</dbReference>
<feature type="compositionally biased region" description="Gly residues" evidence="1">
    <location>
        <begin position="238"/>
        <end position="250"/>
    </location>
</feature>
<dbReference type="GO" id="GO:0003700">
    <property type="term" value="F:DNA-binding transcription factor activity"/>
    <property type="evidence" value="ECO:0007669"/>
    <property type="project" value="InterPro"/>
</dbReference>
<organism evidence="3 4">
    <name type="scientific">Kockovaella imperatae</name>
    <dbReference type="NCBI Taxonomy" id="4999"/>
    <lineage>
        <taxon>Eukaryota</taxon>
        <taxon>Fungi</taxon>
        <taxon>Dikarya</taxon>
        <taxon>Basidiomycota</taxon>
        <taxon>Agaricomycotina</taxon>
        <taxon>Tremellomycetes</taxon>
        <taxon>Tremellales</taxon>
        <taxon>Cuniculitremaceae</taxon>
        <taxon>Kockovaella</taxon>
    </lineage>
</organism>
<dbReference type="InterPro" id="IPR004827">
    <property type="entry name" value="bZIP"/>
</dbReference>
<dbReference type="GeneID" id="33557049"/>
<sequence length="401" mass="41415">MEPNWGGFYNYYPQDSSRAFDRPQQTSNANDATTSSHDEQSHRRHMNPGPFLPPPPPPGPLSHSSGSPHMNLPPFSHSFYSSYHPPSQSSPQSGGGGGPNLGGLSSSYGASSSSGFGGGNNGGGSSYHGGGGGGNGGGPSGHNNSAGMGTASPTTAPGLMGGGMSRGMPSNTRAPHSYSESPRLGHGGMNNYSSSPGLHHVSPTSPTTHLIPQSLFGGGGGGNTGPGGNTMNANSSGGFAGGPLRSGGMQGSIKRKDRKGGGGGGGSPSISGESWDESDKSGKPIIGEETEEQPWGMPQDQYKALNPRDKKQVRNRIGARRFRAKRKDYVSNLESSLRARDDEMNALKHQVDAYRTQINELRTRLGMPLLSPQISNSSSTPGLGLLVSQSGSDGWGDIKDD</sequence>
<keyword evidence="4" id="KW-1185">Reference proteome</keyword>
<protein>
    <recommendedName>
        <fullName evidence="2">BZIP domain-containing protein</fullName>
    </recommendedName>
</protein>
<evidence type="ECO:0000259" key="2">
    <source>
        <dbReference type="PROSITE" id="PS50217"/>
    </source>
</evidence>
<dbReference type="SUPFAM" id="SSF57959">
    <property type="entry name" value="Leucine zipper domain"/>
    <property type="match status" value="1"/>
</dbReference>
<feature type="compositionally biased region" description="Gly residues" evidence="1">
    <location>
        <begin position="216"/>
        <end position="228"/>
    </location>
</feature>
<dbReference type="EMBL" id="NBSH01000004">
    <property type="protein sequence ID" value="ORX38212.1"/>
    <property type="molecule type" value="Genomic_DNA"/>
</dbReference>
<dbReference type="RefSeq" id="XP_021872134.1">
    <property type="nucleotide sequence ID" value="XM_022015241.1"/>
</dbReference>
<feature type="compositionally biased region" description="Gly residues" evidence="1">
    <location>
        <begin position="115"/>
        <end position="140"/>
    </location>
</feature>
<feature type="compositionally biased region" description="Polar residues" evidence="1">
    <location>
        <begin position="168"/>
        <end position="180"/>
    </location>
</feature>
<proteinExistence type="predicted"/>
<dbReference type="OrthoDB" id="5571888at2759"/>
<dbReference type="SMART" id="SM00338">
    <property type="entry name" value="BRLZ"/>
    <property type="match status" value="1"/>
</dbReference>
<evidence type="ECO:0000313" key="3">
    <source>
        <dbReference type="EMBL" id="ORX38212.1"/>
    </source>
</evidence>
<dbReference type="InParanoid" id="A0A1Y1UJQ1"/>
<evidence type="ECO:0000256" key="1">
    <source>
        <dbReference type="SAM" id="MobiDB-lite"/>
    </source>
</evidence>
<feature type="compositionally biased region" description="Polar residues" evidence="1">
    <location>
        <begin position="372"/>
        <end position="392"/>
    </location>
</feature>
<feature type="compositionally biased region" description="Polar residues" evidence="1">
    <location>
        <begin position="190"/>
        <end position="211"/>
    </location>
</feature>
<dbReference type="PROSITE" id="PS50217">
    <property type="entry name" value="BZIP"/>
    <property type="match status" value="1"/>
</dbReference>
<dbReference type="Pfam" id="PF00170">
    <property type="entry name" value="bZIP_1"/>
    <property type="match status" value="1"/>
</dbReference>
<feature type="compositionally biased region" description="Low complexity" evidence="1">
    <location>
        <begin position="102"/>
        <end position="114"/>
    </location>
</feature>
<feature type="region of interest" description="Disordered" evidence="1">
    <location>
        <begin position="372"/>
        <end position="401"/>
    </location>
</feature>
<comment type="caution">
    <text evidence="3">The sequence shown here is derived from an EMBL/GenBank/DDBJ whole genome shotgun (WGS) entry which is preliminary data.</text>
</comment>
<accession>A0A1Y1UJQ1</accession>
<feature type="region of interest" description="Disordered" evidence="1">
    <location>
        <begin position="1"/>
        <end position="312"/>
    </location>
</feature>
<gene>
    <name evidence="3" type="ORF">BD324DRAFT_620003</name>
</gene>